<name>F2EBU3_HORVV</name>
<feature type="transmembrane region" description="Helical" evidence="1">
    <location>
        <begin position="12"/>
        <end position="29"/>
    </location>
</feature>
<keyword evidence="1" id="KW-0472">Membrane</keyword>
<sequence length="34" mass="3739">MVQKLSPDSAILATPVVSLFSGFAPKLYFDILNR</sequence>
<protein>
    <submittedName>
        <fullName evidence="2">Predicted protein</fullName>
    </submittedName>
</protein>
<evidence type="ECO:0000313" key="2">
    <source>
        <dbReference type="EMBL" id="BAK04815.1"/>
    </source>
</evidence>
<organism evidence="2">
    <name type="scientific">Hordeum vulgare subsp. vulgare</name>
    <name type="common">Domesticated barley</name>
    <dbReference type="NCBI Taxonomy" id="112509"/>
    <lineage>
        <taxon>Eukaryota</taxon>
        <taxon>Viridiplantae</taxon>
        <taxon>Streptophyta</taxon>
        <taxon>Embryophyta</taxon>
        <taxon>Tracheophyta</taxon>
        <taxon>Spermatophyta</taxon>
        <taxon>Magnoliopsida</taxon>
        <taxon>Liliopsida</taxon>
        <taxon>Poales</taxon>
        <taxon>Poaceae</taxon>
        <taxon>BOP clade</taxon>
        <taxon>Pooideae</taxon>
        <taxon>Triticodae</taxon>
        <taxon>Triticeae</taxon>
        <taxon>Hordeinae</taxon>
        <taxon>Hordeum</taxon>
    </lineage>
</organism>
<keyword evidence="1" id="KW-0812">Transmembrane</keyword>
<reference evidence="2" key="1">
    <citation type="journal article" date="2011" name="Plant Physiol.">
        <title>Comprehensive sequence analysis of 24,783 barley full-length cDNAs derived from 12 clone libraries.</title>
        <authorList>
            <person name="Matsumoto T."/>
            <person name="Tanaka T."/>
            <person name="Sakai H."/>
            <person name="Amano N."/>
            <person name="Kanamori H."/>
            <person name="Kurita K."/>
            <person name="Kikuta A."/>
            <person name="Kamiya K."/>
            <person name="Yamamoto M."/>
            <person name="Ikawa H."/>
            <person name="Fujii N."/>
            <person name="Hori K."/>
            <person name="Itoh T."/>
            <person name="Sato K."/>
        </authorList>
    </citation>
    <scope>NUCLEOTIDE SEQUENCE</scope>
    <source>
        <tissue evidence="2">Flower</tissue>
    </source>
</reference>
<keyword evidence="1" id="KW-1133">Transmembrane helix</keyword>
<dbReference type="AlphaFoldDB" id="F2EBU3"/>
<proteinExistence type="evidence at transcript level"/>
<accession>F2EBU3</accession>
<dbReference type="EMBL" id="AK373618">
    <property type="protein sequence ID" value="BAK04815.1"/>
    <property type="molecule type" value="mRNA"/>
</dbReference>
<evidence type="ECO:0000256" key="1">
    <source>
        <dbReference type="SAM" id="Phobius"/>
    </source>
</evidence>